<evidence type="ECO:0000256" key="2">
    <source>
        <dbReference type="ARBA" id="ARBA00010617"/>
    </source>
</evidence>
<evidence type="ECO:0000313" key="9">
    <source>
        <dbReference type="EMBL" id="KXG29098.1"/>
    </source>
</evidence>
<evidence type="ECO:0000256" key="3">
    <source>
        <dbReference type="ARBA" id="ARBA00022692"/>
    </source>
</evidence>
<keyword evidence="3" id="KW-0812">Transmembrane</keyword>
<feature type="binding site" description="axial binding residue" evidence="7">
    <location>
        <position position="440"/>
    </location>
    <ligand>
        <name>heme</name>
        <dbReference type="ChEBI" id="CHEBI:30413"/>
    </ligand>
    <ligandPart>
        <name>Fe</name>
        <dbReference type="ChEBI" id="CHEBI:18248"/>
    </ligandPart>
</feature>
<dbReference type="InterPro" id="IPR050193">
    <property type="entry name" value="Cytochrome_P450_71"/>
</dbReference>
<dbReference type="GO" id="GO:0005506">
    <property type="term" value="F:iron ion binding"/>
    <property type="evidence" value="ECO:0007669"/>
    <property type="project" value="InterPro"/>
</dbReference>
<dbReference type="PANTHER" id="PTHR47956:SF84">
    <property type="entry name" value="OS06G0497350 PROTEIN"/>
    <property type="match status" value="1"/>
</dbReference>
<keyword evidence="6" id="KW-0472">Membrane</keyword>
<evidence type="ECO:0000256" key="6">
    <source>
        <dbReference type="ARBA" id="ARBA00023136"/>
    </source>
</evidence>
<evidence type="ECO:0000259" key="8">
    <source>
        <dbReference type="Pfam" id="PF22936"/>
    </source>
</evidence>
<gene>
    <name evidence="9" type="ORF">SORBI_3005G211400</name>
</gene>
<dbReference type="InterPro" id="IPR054722">
    <property type="entry name" value="PolX-like_BBD"/>
</dbReference>
<dbReference type="Gramene" id="OQU83993">
    <property type="protein sequence ID" value="OQU83993"/>
    <property type="gene ID" value="SORBI_3005G211400"/>
</dbReference>
<evidence type="ECO:0000256" key="5">
    <source>
        <dbReference type="ARBA" id="ARBA00023002"/>
    </source>
</evidence>
<dbReference type="InParanoid" id="A0A1B6PTV0"/>
<feature type="domain" description="Retrovirus-related Pol polyprotein from transposon TNT 1-94-like beta-barrel" evidence="8">
    <location>
        <begin position="100"/>
        <end position="172"/>
    </location>
</feature>
<keyword evidence="10" id="KW-1185">Reference proteome</keyword>
<dbReference type="GO" id="GO:0016020">
    <property type="term" value="C:membrane"/>
    <property type="evidence" value="ECO:0007669"/>
    <property type="project" value="UniProtKB-SubCell"/>
</dbReference>
<dbReference type="Pfam" id="PF00067">
    <property type="entry name" value="p450"/>
    <property type="match status" value="1"/>
</dbReference>
<dbReference type="GO" id="GO:0020037">
    <property type="term" value="F:heme binding"/>
    <property type="evidence" value="ECO:0007669"/>
    <property type="project" value="InterPro"/>
</dbReference>
<reference evidence="9" key="2">
    <citation type="submission" date="2017-02" db="EMBL/GenBank/DDBJ databases">
        <title>WGS assembly of Sorghum bicolor.</title>
        <authorList>
            <person name="Paterson A."/>
            <person name="Mullet J."/>
            <person name="Bowers J."/>
            <person name="Bruggmann R."/>
            <person name="Dubchak I."/>
            <person name="Grimwood J."/>
            <person name="Gundlach H."/>
            <person name="Haberer G."/>
            <person name="Hellsten U."/>
            <person name="Mitros T."/>
            <person name="Poliakov A."/>
            <person name="Schmutz J."/>
            <person name="Spannagl M."/>
            <person name="Tang H."/>
            <person name="Wang X."/>
            <person name="Wicker T."/>
            <person name="Bharti A."/>
            <person name="Chapman J."/>
            <person name="Feltus F."/>
            <person name="Gowik U."/>
            <person name="Grigoriev I."/>
            <person name="Lyons E."/>
            <person name="Maher C."/>
            <person name="Martis M."/>
            <person name="Narechania A."/>
            <person name="Otillar R."/>
            <person name="Penning B."/>
            <person name="Salamov A."/>
            <person name="Wang Y."/>
            <person name="Zhang L."/>
            <person name="Carpita N."/>
            <person name="Freeling M."/>
            <person name="Gingle A."/>
            <person name="Hash C."/>
            <person name="Keller B."/>
            <person name="Klein P."/>
            <person name="Kresovich S."/>
            <person name="Mccann M."/>
            <person name="Ming R."/>
            <person name="Peterson D."/>
            <person name="Rahman M."/>
            <person name="Ware D."/>
            <person name="Westhoff P."/>
            <person name="Mayer K."/>
            <person name="Messing J."/>
            <person name="Sims D."/>
            <person name="Jenkins J."/>
            <person name="Shu S."/>
            <person name="Rokhsar D."/>
        </authorList>
    </citation>
    <scope>NUCLEOTIDE SEQUENCE</scope>
</reference>
<protein>
    <recommendedName>
        <fullName evidence="8">Retrovirus-related Pol polyprotein from transposon TNT 1-94-like beta-barrel domain-containing protein</fullName>
    </recommendedName>
</protein>
<comment type="cofactor">
    <cofactor evidence="7">
        <name>heme</name>
        <dbReference type="ChEBI" id="CHEBI:30413"/>
    </cofactor>
</comment>
<dbReference type="AlphaFoldDB" id="A0A1B6PTV0"/>
<keyword evidence="4" id="KW-1133">Transmembrane helix</keyword>
<dbReference type="Pfam" id="PF22936">
    <property type="entry name" value="Pol_BBD"/>
    <property type="match status" value="1"/>
</dbReference>
<proteinExistence type="inferred from homology"/>
<dbReference type="Gene3D" id="1.10.630.10">
    <property type="entry name" value="Cytochrome P450"/>
    <property type="match status" value="1"/>
</dbReference>
<keyword evidence="7" id="KW-0479">Metal-binding</keyword>
<organism evidence="9 10">
    <name type="scientific">Sorghum bicolor</name>
    <name type="common">Sorghum</name>
    <name type="synonym">Sorghum vulgare</name>
    <dbReference type="NCBI Taxonomy" id="4558"/>
    <lineage>
        <taxon>Eukaryota</taxon>
        <taxon>Viridiplantae</taxon>
        <taxon>Streptophyta</taxon>
        <taxon>Embryophyta</taxon>
        <taxon>Tracheophyta</taxon>
        <taxon>Spermatophyta</taxon>
        <taxon>Magnoliopsida</taxon>
        <taxon>Liliopsida</taxon>
        <taxon>Poales</taxon>
        <taxon>Poaceae</taxon>
        <taxon>PACMAD clade</taxon>
        <taxon>Panicoideae</taxon>
        <taxon>Andropogonodae</taxon>
        <taxon>Andropogoneae</taxon>
        <taxon>Sorghinae</taxon>
        <taxon>Sorghum</taxon>
    </lineage>
</organism>
<dbReference type="GO" id="GO:0016705">
    <property type="term" value="F:oxidoreductase activity, acting on paired donors, with incorporation or reduction of molecular oxygen"/>
    <property type="evidence" value="ECO:0007669"/>
    <property type="project" value="InterPro"/>
</dbReference>
<reference evidence="10" key="3">
    <citation type="journal article" date="2018" name="Plant J.">
        <title>The Sorghum bicolor reference genome: improved assembly, gene annotations, a transcriptome atlas, and signatures of genome organization.</title>
        <authorList>
            <person name="McCormick R.F."/>
            <person name="Truong S.K."/>
            <person name="Sreedasyam A."/>
            <person name="Jenkins J."/>
            <person name="Shu S."/>
            <person name="Sims D."/>
            <person name="Kennedy M."/>
            <person name="Amirebrahimi M."/>
            <person name="Weers B.D."/>
            <person name="McKinley B."/>
            <person name="Mattison A."/>
            <person name="Morishige D.T."/>
            <person name="Grimwood J."/>
            <person name="Schmutz J."/>
            <person name="Mullet J.E."/>
        </authorList>
    </citation>
    <scope>NUCLEOTIDE SEQUENCE [LARGE SCALE GENOMIC DNA]</scope>
    <source>
        <strain evidence="10">cv. BTx623</strain>
    </source>
</reference>
<comment type="similarity">
    <text evidence="2">Belongs to the cytochrome P450 family.</text>
</comment>
<dbReference type="EMBL" id="CM000764">
    <property type="protein sequence ID" value="KXG29098.1"/>
    <property type="molecule type" value="Genomic_DNA"/>
</dbReference>
<reference evidence="9 10" key="1">
    <citation type="journal article" date="2009" name="Nature">
        <title>The Sorghum bicolor genome and the diversification of grasses.</title>
        <authorList>
            <person name="Paterson A.H."/>
            <person name="Bowers J.E."/>
            <person name="Bruggmann R."/>
            <person name="Dubchak I."/>
            <person name="Grimwood J."/>
            <person name="Gundlach H."/>
            <person name="Haberer G."/>
            <person name="Hellsten U."/>
            <person name="Mitros T."/>
            <person name="Poliakov A."/>
            <person name="Schmutz J."/>
            <person name="Spannagl M."/>
            <person name="Tang H."/>
            <person name="Wang X."/>
            <person name="Wicker T."/>
            <person name="Bharti A.K."/>
            <person name="Chapman J."/>
            <person name="Feltus F.A."/>
            <person name="Gowik U."/>
            <person name="Grigoriev I.V."/>
            <person name="Lyons E."/>
            <person name="Maher C.A."/>
            <person name="Martis M."/>
            <person name="Narechania A."/>
            <person name="Otillar R.P."/>
            <person name="Penning B.W."/>
            <person name="Salamov A.A."/>
            <person name="Wang Y."/>
            <person name="Zhang L."/>
            <person name="Carpita N.C."/>
            <person name="Freeling M."/>
            <person name="Gingle A.R."/>
            <person name="Hash C.T."/>
            <person name="Keller B."/>
            <person name="Klein P."/>
            <person name="Kresovich S."/>
            <person name="McCann M.C."/>
            <person name="Ming R."/>
            <person name="Peterson D.G."/>
            <person name="Mehboob-ur-Rahman"/>
            <person name="Ware D."/>
            <person name="Westhoff P."/>
            <person name="Mayer K.F."/>
            <person name="Messing J."/>
            <person name="Rokhsar D.S."/>
        </authorList>
    </citation>
    <scope>NUCLEOTIDE SEQUENCE [LARGE SCALE GENOMIC DNA]</scope>
    <source>
        <strain evidence="10">cv. BTx623</strain>
    </source>
</reference>
<accession>A0A1B6PTV0</accession>
<dbReference type="EMBL" id="CM000764">
    <property type="protein sequence ID" value="OQU83993.1"/>
    <property type="molecule type" value="Genomic_DNA"/>
</dbReference>
<dbReference type="Proteomes" id="UP000000768">
    <property type="component" value="Chromosome 5"/>
</dbReference>
<dbReference type="InterPro" id="IPR001128">
    <property type="entry name" value="Cyt_P450"/>
</dbReference>
<evidence type="ECO:0000256" key="4">
    <source>
        <dbReference type="ARBA" id="ARBA00022989"/>
    </source>
</evidence>
<dbReference type="InterPro" id="IPR002401">
    <property type="entry name" value="Cyt_P450_E_grp-I"/>
</dbReference>
<evidence type="ECO:0000256" key="1">
    <source>
        <dbReference type="ARBA" id="ARBA00004167"/>
    </source>
</evidence>
<dbReference type="PANTHER" id="PTHR47956">
    <property type="entry name" value="CYTOCHROME P450 71B11-RELATED"/>
    <property type="match status" value="1"/>
</dbReference>
<dbReference type="SUPFAM" id="SSF48264">
    <property type="entry name" value="Cytochrome P450"/>
    <property type="match status" value="1"/>
</dbReference>
<evidence type="ECO:0000256" key="7">
    <source>
        <dbReference type="PIRSR" id="PIRSR602401-1"/>
    </source>
</evidence>
<dbReference type="PRINTS" id="PR00463">
    <property type="entry name" value="EP450I"/>
</dbReference>
<dbReference type="GO" id="GO:0004497">
    <property type="term" value="F:monooxygenase activity"/>
    <property type="evidence" value="ECO:0007669"/>
    <property type="project" value="InterPro"/>
</dbReference>
<keyword evidence="7" id="KW-0408">Iron</keyword>
<sequence length="498" mass="56255">MAQLREYRMTMTSKDGLGDEGDYWWSLSLSRMHTFFRQVNILICLLLHRLMHMAMSRIHMFLSVDSGRPLSSRGSSEEQGVSKIYVLSEQPMPPLLLILWLDSGATHHAVGDARILCNLRDPPAGTAVRAADGVRLLVHKIGDILTQCIKIQDVYLVLGLQENLISVRQLAKDKKIVTIFYENYAELWREGKMVGGAIADNVTSLYQLRYLTMPTGDPEAGTSRYIREEAMDVATAREATNRSSFLQLLSLSNSTSTETKMIHACIHVLNNCYKSEDGLRVQNMFSAAAADSTYTRRLVWAMAELINHPHEMRRVQAEIRAAVAAAGNDDDDVTEDDLELLPYNKQVIKEMLRLCTPVPLLLPRETMEHTEHLGYHVPARTHIFFNAWAISRGPTVWRSADEFMPERFADDDMKKTTTEYLLWQDFDEFVPFGASWRRGCSGVGFAAPAMELELALASLLYHFGWELPAGRPPAAPKDELSVRLKTTLHLVAKPWSSQ</sequence>
<name>A0A1B6PTV0_SORBI</name>
<dbReference type="STRING" id="4558.A0A1B6PTV0"/>
<keyword evidence="5" id="KW-0560">Oxidoreductase</keyword>
<dbReference type="InterPro" id="IPR036396">
    <property type="entry name" value="Cyt_P450_sf"/>
</dbReference>
<dbReference type="Gramene" id="KXG29098">
    <property type="protein sequence ID" value="KXG29098"/>
    <property type="gene ID" value="SORBI_3005G211400"/>
</dbReference>
<evidence type="ECO:0000313" key="10">
    <source>
        <dbReference type="Proteomes" id="UP000000768"/>
    </source>
</evidence>
<comment type="subcellular location">
    <subcellularLocation>
        <location evidence="1">Membrane</location>
        <topology evidence="1">Single-pass membrane protein</topology>
    </subcellularLocation>
</comment>
<dbReference type="eggNOG" id="KOG0156">
    <property type="taxonomic scope" value="Eukaryota"/>
</dbReference>
<dbReference type="GO" id="GO:0016491">
    <property type="term" value="F:oxidoreductase activity"/>
    <property type="evidence" value="ECO:0000318"/>
    <property type="project" value="GO_Central"/>
</dbReference>
<keyword evidence="7" id="KW-0349">Heme</keyword>
<dbReference type="OrthoDB" id="1626798at2759"/>